<gene>
    <name evidence="7" type="ORF">SAMN04488502_101994</name>
</gene>
<dbReference type="Pfam" id="PF01497">
    <property type="entry name" value="Peripla_BP_2"/>
    <property type="match status" value="1"/>
</dbReference>
<accession>A0A1G9NEY1</accession>
<dbReference type="Gene3D" id="3.40.50.1980">
    <property type="entry name" value="Nitrogenase molybdenum iron protein domain"/>
    <property type="match status" value="2"/>
</dbReference>
<evidence type="ECO:0000256" key="3">
    <source>
        <dbReference type="ARBA" id="ARBA00022448"/>
    </source>
</evidence>
<dbReference type="OrthoDB" id="63946at2"/>
<dbReference type="InterPro" id="IPR051313">
    <property type="entry name" value="Bact_iron-sidero_bind"/>
</dbReference>
<dbReference type="GO" id="GO:1901678">
    <property type="term" value="P:iron coordination entity transport"/>
    <property type="evidence" value="ECO:0007669"/>
    <property type="project" value="UniProtKB-ARBA"/>
</dbReference>
<protein>
    <submittedName>
        <fullName evidence="7">Iron complex transport system substrate-binding protein</fullName>
    </submittedName>
</protein>
<keyword evidence="4 5" id="KW-0732">Signal</keyword>
<dbReference type="CDD" id="cd01140">
    <property type="entry name" value="FatB"/>
    <property type="match status" value="1"/>
</dbReference>
<evidence type="ECO:0000256" key="2">
    <source>
        <dbReference type="ARBA" id="ARBA00008814"/>
    </source>
</evidence>
<dbReference type="RefSeq" id="WP_092069033.1">
    <property type="nucleotide sequence ID" value="NZ_FNHB01000001.1"/>
</dbReference>
<dbReference type="GO" id="GO:0030288">
    <property type="term" value="C:outer membrane-bounded periplasmic space"/>
    <property type="evidence" value="ECO:0007669"/>
    <property type="project" value="TreeGrafter"/>
</dbReference>
<evidence type="ECO:0000313" key="7">
    <source>
        <dbReference type="EMBL" id="SDL85118.1"/>
    </source>
</evidence>
<evidence type="ECO:0000313" key="8">
    <source>
        <dbReference type="Proteomes" id="UP000214880"/>
    </source>
</evidence>
<dbReference type="PANTHER" id="PTHR30532">
    <property type="entry name" value="IRON III DICITRATE-BINDING PERIPLASMIC PROTEIN"/>
    <property type="match status" value="1"/>
</dbReference>
<dbReference type="SUPFAM" id="SSF53807">
    <property type="entry name" value="Helical backbone' metal receptor"/>
    <property type="match status" value="1"/>
</dbReference>
<dbReference type="EMBL" id="FNHB01000001">
    <property type="protein sequence ID" value="SDL85118.1"/>
    <property type="molecule type" value="Genomic_DNA"/>
</dbReference>
<keyword evidence="3" id="KW-0813">Transport</keyword>
<dbReference type="AlphaFoldDB" id="A0A1G9NEY1"/>
<feature type="signal peptide" evidence="5">
    <location>
        <begin position="1"/>
        <end position="33"/>
    </location>
</feature>
<evidence type="ECO:0000259" key="6">
    <source>
        <dbReference type="PROSITE" id="PS50983"/>
    </source>
</evidence>
<evidence type="ECO:0000256" key="5">
    <source>
        <dbReference type="SAM" id="SignalP"/>
    </source>
</evidence>
<dbReference type="InterPro" id="IPR002491">
    <property type="entry name" value="ABC_transptr_periplasmic_BD"/>
</dbReference>
<dbReference type="PANTHER" id="PTHR30532:SF28">
    <property type="entry name" value="PETROBACTIN-BINDING PROTEIN YCLQ"/>
    <property type="match status" value="1"/>
</dbReference>
<organism evidence="7 8">
    <name type="scientific">Dendrosporobacter quercicolus</name>
    <dbReference type="NCBI Taxonomy" id="146817"/>
    <lineage>
        <taxon>Bacteria</taxon>
        <taxon>Bacillati</taxon>
        <taxon>Bacillota</taxon>
        <taxon>Negativicutes</taxon>
        <taxon>Selenomonadales</taxon>
        <taxon>Sporomusaceae</taxon>
        <taxon>Dendrosporobacter</taxon>
    </lineage>
</organism>
<name>A0A1G9NEY1_9FIRM</name>
<proteinExistence type="inferred from homology"/>
<comment type="similarity">
    <text evidence="2">Belongs to the bacterial solute-binding protein 8 family.</text>
</comment>
<sequence length="329" mass="35130">MKKRLASWVAAATLAITLTGCATSGATPGQASAATSIKVTHNLGETEVPLNPRRVVVFDFSMLDTMDALGVAPILALPKNYAPAYLAKYKGDAYADVGDFYGKDLETINNFKPDLIILGGRQAKAYEEMQKIAPTIVMSVADSTNYMKELSRNNLIMGEIFAKKAEAQAALDKISARVKELRAVAEKNDSRALIVMVNDGNLSAYGPGSRFGLIHDVLGIKPVDPMIKPVRLGAEVDPIITKAGLNGMKIGFEYLEAKNPDMLFVIDRTVVVGGSQKAASTLDNALVRATNAAKNGKIIFLDPGTWYSSGNGLESSSMMIEEIAAVLGI</sequence>
<feature type="domain" description="Fe/B12 periplasmic-binding" evidence="6">
    <location>
        <begin position="54"/>
        <end position="329"/>
    </location>
</feature>
<feature type="chain" id="PRO_5011787497" evidence="5">
    <location>
        <begin position="34"/>
        <end position="329"/>
    </location>
</feature>
<keyword evidence="8" id="KW-1185">Reference proteome</keyword>
<comment type="subcellular location">
    <subcellularLocation>
        <location evidence="1">Cell envelope</location>
    </subcellularLocation>
</comment>
<dbReference type="Proteomes" id="UP000214880">
    <property type="component" value="Unassembled WGS sequence"/>
</dbReference>
<dbReference type="InterPro" id="IPR033870">
    <property type="entry name" value="FatB"/>
</dbReference>
<reference evidence="7 8" key="1">
    <citation type="submission" date="2016-10" db="EMBL/GenBank/DDBJ databases">
        <authorList>
            <person name="de Groot N.N."/>
        </authorList>
    </citation>
    <scope>NUCLEOTIDE SEQUENCE [LARGE SCALE GENOMIC DNA]</scope>
    <source>
        <strain evidence="7 8">DSM 1736</strain>
    </source>
</reference>
<dbReference type="PROSITE" id="PS51257">
    <property type="entry name" value="PROKAR_LIPOPROTEIN"/>
    <property type="match status" value="1"/>
</dbReference>
<evidence type="ECO:0000256" key="1">
    <source>
        <dbReference type="ARBA" id="ARBA00004196"/>
    </source>
</evidence>
<dbReference type="PROSITE" id="PS50983">
    <property type="entry name" value="FE_B12_PBP"/>
    <property type="match status" value="1"/>
</dbReference>
<evidence type="ECO:0000256" key="4">
    <source>
        <dbReference type="ARBA" id="ARBA00022729"/>
    </source>
</evidence>
<dbReference type="STRING" id="146817.SAMN04488502_101994"/>